<protein>
    <submittedName>
        <fullName evidence="1">Uncharacterized protein</fullName>
    </submittedName>
</protein>
<name>A0AAN9F5B4_CROPI</name>
<gene>
    <name evidence="1" type="ORF">RIF29_21759</name>
</gene>
<dbReference type="AlphaFoldDB" id="A0AAN9F5B4"/>
<evidence type="ECO:0000313" key="2">
    <source>
        <dbReference type="Proteomes" id="UP001372338"/>
    </source>
</evidence>
<comment type="caution">
    <text evidence="1">The sequence shown here is derived from an EMBL/GenBank/DDBJ whole genome shotgun (WGS) entry which is preliminary data.</text>
</comment>
<evidence type="ECO:0000313" key="1">
    <source>
        <dbReference type="EMBL" id="KAK7269044.1"/>
    </source>
</evidence>
<proteinExistence type="predicted"/>
<dbReference type="EMBL" id="JAYWIO010000004">
    <property type="protein sequence ID" value="KAK7269044.1"/>
    <property type="molecule type" value="Genomic_DNA"/>
</dbReference>
<reference evidence="1 2" key="1">
    <citation type="submission" date="2024-01" db="EMBL/GenBank/DDBJ databases">
        <title>The genomes of 5 underutilized Papilionoideae crops provide insights into root nodulation and disease resistanc.</title>
        <authorList>
            <person name="Yuan L."/>
        </authorList>
    </citation>
    <scope>NUCLEOTIDE SEQUENCE [LARGE SCALE GENOMIC DNA]</scope>
    <source>
        <strain evidence="1">ZHUSHIDOU_FW_LH</strain>
        <tissue evidence="1">Leaf</tissue>
    </source>
</reference>
<accession>A0AAN9F5B4</accession>
<dbReference type="Proteomes" id="UP001372338">
    <property type="component" value="Unassembled WGS sequence"/>
</dbReference>
<sequence length="150" mass="17467">MSQLLIGNREIVYLSHLRYLCCRNNSNIEVFLYFILSDCCIPPLLLPNLISHSLLITLLICTLHQLFCYFHVCLDLHDTEVFLFPSHSSIASALHSLQSLPLHFFNFLVPRIVAKNLRSLPLPLLLIKLWQVWQPLMWHLEVCALTNMEQ</sequence>
<organism evidence="1 2">
    <name type="scientific">Crotalaria pallida</name>
    <name type="common">Smooth rattlebox</name>
    <name type="synonym">Crotalaria striata</name>
    <dbReference type="NCBI Taxonomy" id="3830"/>
    <lineage>
        <taxon>Eukaryota</taxon>
        <taxon>Viridiplantae</taxon>
        <taxon>Streptophyta</taxon>
        <taxon>Embryophyta</taxon>
        <taxon>Tracheophyta</taxon>
        <taxon>Spermatophyta</taxon>
        <taxon>Magnoliopsida</taxon>
        <taxon>eudicotyledons</taxon>
        <taxon>Gunneridae</taxon>
        <taxon>Pentapetalae</taxon>
        <taxon>rosids</taxon>
        <taxon>fabids</taxon>
        <taxon>Fabales</taxon>
        <taxon>Fabaceae</taxon>
        <taxon>Papilionoideae</taxon>
        <taxon>50 kb inversion clade</taxon>
        <taxon>genistoids sensu lato</taxon>
        <taxon>core genistoids</taxon>
        <taxon>Crotalarieae</taxon>
        <taxon>Crotalaria</taxon>
    </lineage>
</organism>
<keyword evidence="2" id="KW-1185">Reference proteome</keyword>